<dbReference type="Pfam" id="PF00646">
    <property type="entry name" value="F-box"/>
    <property type="match status" value="1"/>
</dbReference>
<dbReference type="AlphaFoldDB" id="A0A6G1BIN9"/>
<dbReference type="InterPro" id="IPR053781">
    <property type="entry name" value="F-box_AtFBL13-like"/>
</dbReference>
<dbReference type="Proteomes" id="UP000479710">
    <property type="component" value="Unassembled WGS sequence"/>
</dbReference>
<protein>
    <recommendedName>
        <fullName evidence="1">F-box domain-containing protein</fullName>
    </recommendedName>
</protein>
<evidence type="ECO:0000313" key="2">
    <source>
        <dbReference type="EMBL" id="KAF0887806.1"/>
    </source>
</evidence>
<accession>A0A6G1BIN9</accession>
<feature type="domain" description="F-box" evidence="1">
    <location>
        <begin position="16"/>
        <end position="56"/>
    </location>
</feature>
<evidence type="ECO:0000259" key="1">
    <source>
        <dbReference type="SMART" id="SM00256"/>
    </source>
</evidence>
<reference evidence="2 3" key="1">
    <citation type="submission" date="2019-11" db="EMBL/GenBank/DDBJ databases">
        <title>Whole genome sequence of Oryza granulata.</title>
        <authorList>
            <person name="Li W."/>
        </authorList>
    </citation>
    <scope>NUCLEOTIDE SEQUENCE [LARGE SCALE GENOMIC DNA]</scope>
    <source>
        <strain evidence="3">cv. Menghai</strain>
        <tissue evidence="2">Leaf</tissue>
    </source>
</reference>
<dbReference type="SUPFAM" id="SSF81383">
    <property type="entry name" value="F-box domain"/>
    <property type="match status" value="1"/>
</dbReference>
<dbReference type="InterPro" id="IPR001810">
    <property type="entry name" value="F-box_dom"/>
</dbReference>
<dbReference type="Gene3D" id="1.20.1280.50">
    <property type="match status" value="1"/>
</dbReference>
<comment type="caution">
    <text evidence="2">The sequence shown here is derived from an EMBL/GenBank/DDBJ whole genome shotgun (WGS) entry which is preliminary data.</text>
</comment>
<sequence length="222" mass="24954">MSQPNADDDGDCLSTLPDCLLHTVMSLLPARQAVQTCALSRRWRDLWRSMPCLDIDDHELRSTTSTTSPPAGSTPRLSWEKLENFTTNLRFAHNAPFLDRFRLHLPNYRHIAGHPVALETTIGVISPRRLPCIRSWCPVMEAMELKNCVLEFNEIACGTLKSLVIDDCRGCSLQLQPKALAVTAPKLTSLCLRLSVFGFTVSLMEQMISIPANLQMFRHFTS</sequence>
<dbReference type="PANTHER" id="PTHR34223:SF113">
    <property type="entry name" value="OS04G0207100 PROTEIN"/>
    <property type="match status" value="1"/>
</dbReference>
<keyword evidence="3" id="KW-1185">Reference proteome</keyword>
<dbReference type="InterPro" id="IPR036047">
    <property type="entry name" value="F-box-like_dom_sf"/>
</dbReference>
<dbReference type="PANTHER" id="PTHR34223">
    <property type="entry name" value="OS11G0201299 PROTEIN"/>
    <property type="match status" value="1"/>
</dbReference>
<dbReference type="OrthoDB" id="677997at2759"/>
<proteinExistence type="predicted"/>
<gene>
    <name evidence="2" type="ORF">E2562_004028</name>
</gene>
<name>A0A6G1BIN9_9ORYZ</name>
<dbReference type="SMART" id="SM00256">
    <property type="entry name" value="FBOX"/>
    <property type="match status" value="1"/>
</dbReference>
<organism evidence="2 3">
    <name type="scientific">Oryza meyeriana var. granulata</name>
    <dbReference type="NCBI Taxonomy" id="110450"/>
    <lineage>
        <taxon>Eukaryota</taxon>
        <taxon>Viridiplantae</taxon>
        <taxon>Streptophyta</taxon>
        <taxon>Embryophyta</taxon>
        <taxon>Tracheophyta</taxon>
        <taxon>Spermatophyta</taxon>
        <taxon>Magnoliopsida</taxon>
        <taxon>Liliopsida</taxon>
        <taxon>Poales</taxon>
        <taxon>Poaceae</taxon>
        <taxon>BOP clade</taxon>
        <taxon>Oryzoideae</taxon>
        <taxon>Oryzeae</taxon>
        <taxon>Oryzinae</taxon>
        <taxon>Oryza</taxon>
        <taxon>Oryza meyeriana</taxon>
    </lineage>
</organism>
<dbReference type="InterPro" id="IPR053197">
    <property type="entry name" value="F-box_SCFL_complex_component"/>
</dbReference>
<dbReference type="CDD" id="cd22160">
    <property type="entry name" value="F-box_AtFBL13-like"/>
    <property type="match status" value="1"/>
</dbReference>
<dbReference type="EMBL" id="SPHZ02000012">
    <property type="protein sequence ID" value="KAF0887806.1"/>
    <property type="molecule type" value="Genomic_DNA"/>
</dbReference>
<evidence type="ECO:0000313" key="3">
    <source>
        <dbReference type="Proteomes" id="UP000479710"/>
    </source>
</evidence>